<feature type="chain" id="PRO_5045193445" evidence="4">
    <location>
        <begin position="27"/>
        <end position="183"/>
    </location>
</feature>
<evidence type="ECO:0000313" key="7">
    <source>
        <dbReference type="RefSeq" id="XP_010473038.1"/>
    </source>
</evidence>
<dbReference type="NCBIfam" id="TIGR01614">
    <property type="entry name" value="PME_inhib"/>
    <property type="match status" value="1"/>
</dbReference>
<evidence type="ECO:0000256" key="2">
    <source>
        <dbReference type="ARBA" id="ARBA00023157"/>
    </source>
</evidence>
<feature type="signal peptide" evidence="4">
    <location>
        <begin position="1"/>
        <end position="26"/>
    </location>
</feature>
<dbReference type="InterPro" id="IPR052421">
    <property type="entry name" value="PCW_Enzyme_Inhibitor"/>
</dbReference>
<dbReference type="Gene3D" id="1.20.140.40">
    <property type="entry name" value="Invertase/pectin methylesterase inhibitor family protein"/>
    <property type="match status" value="1"/>
</dbReference>
<reference evidence="7" key="2">
    <citation type="submission" date="2025-08" db="UniProtKB">
        <authorList>
            <consortium name="RefSeq"/>
        </authorList>
    </citation>
    <scope>IDENTIFICATION</scope>
    <source>
        <tissue evidence="7">Leaf</tissue>
    </source>
</reference>
<protein>
    <submittedName>
        <fullName evidence="7">Uncharacterized protein LOC104752561</fullName>
    </submittedName>
</protein>
<evidence type="ECO:0000256" key="3">
    <source>
        <dbReference type="ARBA" id="ARBA00038471"/>
    </source>
</evidence>
<organism evidence="6 7">
    <name type="scientific">Camelina sativa</name>
    <name type="common">False flax</name>
    <name type="synonym">Myagrum sativum</name>
    <dbReference type="NCBI Taxonomy" id="90675"/>
    <lineage>
        <taxon>Eukaryota</taxon>
        <taxon>Viridiplantae</taxon>
        <taxon>Streptophyta</taxon>
        <taxon>Embryophyta</taxon>
        <taxon>Tracheophyta</taxon>
        <taxon>Spermatophyta</taxon>
        <taxon>Magnoliopsida</taxon>
        <taxon>eudicotyledons</taxon>
        <taxon>Gunneridae</taxon>
        <taxon>Pentapetalae</taxon>
        <taxon>rosids</taxon>
        <taxon>malvids</taxon>
        <taxon>Brassicales</taxon>
        <taxon>Brassicaceae</taxon>
        <taxon>Camelineae</taxon>
        <taxon>Camelina</taxon>
    </lineage>
</organism>
<dbReference type="SUPFAM" id="SSF101148">
    <property type="entry name" value="Plant invertase/pectin methylesterase inhibitor"/>
    <property type="match status" value="1"/>
</dbReference>
<name>A0ABM0WM25_CAMSA</name>
<keyword evidence="2" id="KW-1015">Disulfide bond</keyword>
<evidence type="ECO:0000259" key="5">
    <source>
        <dbReference type="SMART" id="SM00856"/>
    </source>
</evidence>
<dbReference type="InterPro" id="IPR006501">
    <property type="entry name" value="Pectinesterase_inhib_dom"/>
</dbReference>
<evidence type="ECO:0000256" key="1">
    <source>
        <dbReference type="ARBA" id="ARBA00022729"/>
    </source>
</evidence>
<keyword evidence="6" id="KW-1185">Reference proteome</keyword>
<sequence length="183" mass="20677">MVAYVKNNFLLVPIIVLLLFVVSSYARFSTKVTKDEISDICTQKDRDINELVCFEVLESIPGIATRNHSDLAKFLIKYDSQKFSDMMKQFQSLENSTTDRSSKGSYHVCSETSDLAIGCFDTALTSLANKDYLTLYYNVGCTMTMAGTCRDELSTVVKANPQLFKDISFVRDVAFIVLMRTFM</sequence>
<dbReference type="GeneID" id="104752561"/>
<feature type="domain" description="Pectinesterase inhibitor" evidence="5">
    <location>
        <begin position="32"/>
        <end position="180"/>
    </location>
</feature>
<dbReference type="RefSeq" id="XP_010473038.1">
    <property type="nucleotide sequence ID" value="XM_010474736.1"/>
</dbReference>
<dbReference type="Pfam" id="PF04043">
    <property type="entry name" value="PMEI"/>
    <property type="match status" value="1"/>
</dbReference>
<proteinExistence type="inferred from homology"/>
<gene>
    <name evidence="7" type="primary">LOC104752561</name>
</gene>
<dbReference type="PANTHER" id="PTHR36710">
    <property type="entry name" value="PECTINESTERASE INHIBITOR-LIKE"/>
    <property type="match status" value="1"/>
</dbReference>
<dbReference type="SMART" id="SM00856">
    <property type="entry name" value="PMEI"/>
    <property type="match status" value="1"/>
</dbReference>
<evidence type="ECO:0000256" key="4">
    <source>
        <dbReference type="SAM" id="SignalP"/>
    </source>
</evidence>
<dbReference type="InterPro" id="IPR035513">
    <property type="entry name" value="Invertase/methylesterase_inhib"/>
</dbReference>
<evidence type="ECO:0000313" key="6">
    <source>
        <dbReference type="Proteomes" id="UP000694864"/>
    </source>
</evidence>
<dbReference type="InterPro" id="IPR034086">
    <property type="entry name" value="PMEI_plant"/>
</dbReference>
<keyword evidence="1 4" id="KW-0732">Signal</keyword>
<dbReference type="PANTHER" id="PTHR36710:SF17">
    <property type="entry name" value="PLANT INVERTASE_PECTIN METHYLESTERASE INHIBITOR SUPERFAMILY PROTEIN"/>
    <property type="match status" value="1"/>
</dbReference>
<dbReference type="CDD" id="cd15797">
    <property type="entry name" value="PMEI"/>
    <property type="match status" value="1"/>
</dbReference>
<accession>A0ABM0WM25</accession>
<dbReference type="Proteomes" id="UP000694864">
    <property type="component" value="Chromosome 2"/>
</dbReference>
<comment type="similarity">
    <text evidence="3">Belongs to the PMEI family.</text>
</comment>
<reference evidence="6" key="1">
    <citation type="journal article" date="2014" name="Nat. Commun.">
        <title>The emerging biofuel crop Camelina sativa retains a highly undifferentiated hexaploid genome structure.</title>
        <authorList>
            <person name="Kagale S."/>
            <person name="Koh C."/>
            <person name="Nixon J."/>
            <person name="Bollina V."/>
            <person name="Clarke W.E."/>
            <person name="Tuteja R."/>
            <person name="Spillane C."/>
            <person name="Robinson S.J."/>
            <person name="Links M.G."/>
            <person name="Clarke C."/>
            <person name="Higgins E.E."/>
            <person name="Huebert T."/>
            <person name="Sharpe A.G."/>
            <person name="Parkin I.A."/>
        </authorList>
    </citation>
    <scope>NUCLEOTIDE SEQUENCE [LARGE SCALE GENOMIC DNA]</scope>
    <source>
        <strain evidence="6">cv. DH55</strain>
    </source>
</reference>